<keyword evidence="11" id="KW-0969">Cilium</keyword>
<keyword evidence="12" id="KW-1185">Reference proteome</keyword>
<proteinExistence type="inferred from homology"/>
<dbReference type="PRINTS" id="PR00953">
    <property type="entry name" value="TYPE3IMRPROT"/>
</dbReference>
<keyword evidence="11" id="KW-0966">Cell projection</keyword>
<gene>
    <name evidence="11" type="primary">fliR</name>
    <name evidence="11" type="ORF">ACFOOR_13510</name>
</gene>
<evidence type="ECO:0000256" key="9">
    <source>
        <dbReference type="NCBIfam" id="TIGR01400"/>
    </source>
</evidence>
<dbReference type="Pfam" id="PF01311">
    <property type="entry name" value="Bac_export_1"/>
    <property type="match status" value="1"/>
</dbReference>
<feature type="transmembrane region" description="Helical" evidence="10">
    <location>
        <begin position="65"/>
        <end position="84"/>
    </location>
</feature>
<evidence type="ECO:0000256" key="8">
    <source>
        <dbReference type="ARBA" id="ARBA00023143"/>
    </source>
</evidence>
<keyword evidence="5 10" id="KW-0812">Transmembrane</keyword>
<dbReference type="PANTHER" id="PTHR30065:SF8">
    <property type="entry name" value="FLAGELLAR BIOSYNTHETIC PROTEIN FLIR"/>
    <property type="match status" value="1"/>
</dbReference>
<sequence length="248" mass="26485">MELAALVYAGALIFARLGAILMLMPGIGEPGVPPRARLAFALMFSLALAPFIAPELPAEPVQPLAMAAMLMSEAVIGLMIGAVMRMFMSVASVAGQIVGQQTGLAMAQAFDPSQGQSGALMSTFLNLLFIVLIFVTNLHHLLLLAARGSYEVMPVGALPPLADMAEWALTVFSDSFRIGIQISAPLIVFGLVFYFGLGVLSRLMPQAQIFFIAMPVNILAGFFIFAIAVGAMAMVWLQRLETFAVEFQ</sequence>
<organism evidence="11 12">
    <name type="scientific">Hyphobacterium vulgare</name>
    <dbReference type="NCBI Taxonomy" id="1736751"/>
    <lineage>
        <taxon>Bacteria</taxon>
        <taxon>Pseudomonadati</taxon>
        <taxon>Pseudomonadota</taxon>
        <taxon>Alphaproteobacteria</taxon>
        <taxon>Maricaulales</taxon>
        <taxon>Maricaulaceae</taxon>
        <taxon>Hyphobacterium</taxon>
    </lineage>
</organism>
<dbReference type="PANTHER" id="PTHR30065">
    <property type="entry name" value="FLAGELLAR BIOSYNTHETIC PROTEIN FLIR"/>
    <property type="match status" value="1"/>
</dbReference>
<feature type="transmembrane region" description="Helical" evidence="10">
    <location>
        <begin position="124"/>
        <end position="146"/>
    </location>
</feature>
<protein>
    <recommendedName>
        <fullName evidence="3 9">Flagellar biosynthetic protein FliR</fullName>
    </recommendedName>
</protein>
<dbReference type="Proteomes" id="UP001595379">
    <property type="component" value="Unassembled WGS sequence"/>
</dbReference>
<comment type="caution">
    <text evidence="11">The sequence shown here is derived from an EMBL/GenBank/DDBJ whole genome shotgun (WGS) entry which is preliminary data.</text>
</comment>
<evidence type="ECO:0000313" key="11">
    <source>
        <dbReference type="EMBL" id="MFC2927128.1"/>
    </source>
</evidence>
<evidence type="ECO:0000256" key="4">
    <source>
        <dbReference type="ARBA" id="ARBA00022475"/>
    </source>
</evidence>
<evidence type="ECO:0000313" key="12">
    <source>
        <dbReference type="Proteomes" id="UP001595379"/>
    </source>
</evidence>
<keyword evidence="11" id="KW-0282">Flagellum</keyword>
<dbReference type="InterPro" id="IPR002010">
    <property type="entry name" value="T3SS_IM_R"/>
</dbReference>
<reference evidence="12" key="1">
    <citation type="journal article" date="2019" name="Int. J. Syst. Evol. Microbiol.">
        <title>The Global Catalogue of Microorganisms (GCM) 10K type strain sequencing project: providing services to taxonomists for standard genome sequencing and annotation.</title>
        <authorList>
            <consortium name="The Broad Institute Genomics Platform"/>
            <consortium name="The Broad Institute Genome Sequencing Center for Infectious Disease"/>
            <person name="Wu L."/>
            <person name="Ma J."/>
        </authorList>
    </citation>
    <scope>NUCLEOTIDE SEQUENCE [LARGE SCALE GENOMIC DNA]</scope>
    <source>
        <strain evidence="12">KCTC 52487</strain>
    </source>
</reference>
<evidence type="ECO:0000256" key="3">
    <source>
        <dbReference type="ARBA" id="ARBA00021717"/>
    </source>
</evidence>
<comment type="similarity">
    <text evidence="2 10">Belongs to the FliR/MopE/SpaR family.</text>
</comment>
<feature type="transmembrane region" description="Helical" evidence="10">
    <location>
        <begin position="209"/>
        <end position="237"/>
    </location>
</feature>
<feature type="transmembrane region" description="Helical" evidence="10">
    <location>
        <begin position="178"/>
        <end position="197"/>
    </location>
</feature>
<comment type="subcellular location">
    <subcellularLocation>
        <location evidence="10">Cell membrane</location>
        <topology evidence="10">Multi-pass membrane protein</topology>
    </subcellularLocation>
    <subcellularLocation>
        <location evidence="10">Bacterial flagellum basal body</location>
    </subcellularLocation>
</comment>
<evidence type="ECO:0000256" key="2">
    <source>
        <dbReference type="ARBA" id="ARBA00009772"/>
    </source>
</evidence>
<evidence type="ECO:0000256" key="5">
    <source>
        <dbReference type="ARBA" id="ARBA00022692"/>
    </source>
</evidence>
<comment type="function">
    <text evidence="1 10">Role in flagellar biosynthesis.</text>
</comment>
<accession>A0ABV7A0H7</accession>
<keyword evidence="4 10" id="KW-1003">Cell membrane</keyword>
<keyword evidence="8 10" id="KW-0975">Bacterial flagellum</keyword>
<dbReference type="NCBIfam" id="TIGR01400">
    <property type="entry name" value="fliR"/>
    <property type="match status" value="1"/>
</dbReference>
<dbReference type="EMBL" id="JBHRSV010000028">
    <property type="protein sequence ID" value="MFC2927128.1"/>
    <property type="molecule type" value="Genomic_DNA"/>
</dbReference>
<feature type="transmembrane region" description="Helical" evidence="10">
    <location>
        <begin position="6"/>
        <end position="24"/>
    </location>
</feature>
<dbReference type="RefSeq" id="WP_343163370.1">
    <property type="nucleotide sequence ID" value="NZ_JBHRSV010000028.1"/>
</dbReference>
<dbReference type="InterPro" id="IPR006303">
    <property type="entry name" value="FliR"/>
</dbReference>
<evidence type="ECO:0000256" key="7">
    <source>
        <dbReference type="ARBA" id="ARBA00023136"/>
    </source>
</evidence>
<keyword evidence="6 10" id="KW-1133">Transmembrane helix</keyword>
<name>A0ABV7A0H7_9PROT</name>
<evidence type="ECO:0000256" key="6">
    <source>
        <dbReference type="ARBA" id="ARBA00022989"/>
    </source>
</evidence>
<keyword evidence="7 10" id="KW-0472">Membrane</keyword>
<evidence type="ECO:0000256" key="1">
    <source>
        <dbReference type="ARBA" id="ARBA00002578"/>
    </source>
</evidence>
<evidence type="ECO:0000256" key="10">
    <source>
        <dbReference type="RuleBase" id="RU362071"/>
    </source>
</evidence>